<comment type="caution">
    <text evidence="1">The sequence shown here is derived from an EMBL/GenBank/DDBJ whole genome shotgun (WGS) entry which is preliminary data.</text>
</comment>
<reference evidence="1 2" key="1">
    <citation type="submission" date="2020-05" db="EMBL/GenBank/DDBJ databases">
        <title>Bremerella alba sp. nov., a novel planctomycete isolated from the surface of the macroalga Fucus spiralis.</title>
        <authorList>
            <person name="Godinho O."/>
            <person name="Botelho R."/>
            <person name="Albuquerque L."/>
            <person name="Wiegand S."/>
            <person name="Da Costa M.S."/>
            <person name="Lobo-Da-Cunha A."/>
            <person name="Jogler C."/>
            <person name="Lage O.M."/>
        </authorList>
    </citation>
    <scope>NUCLEOTIDE SEQUENCE [LARGE SCALE GENOMIC DNA]</scope>
    <source>
        <strain evidence="1 2">FF15</strain>
    </source>
</reference>
<organism evidence="1 2">
    <name type="scientific">Bremerella alba</name>
    <dbReference type="NCBI Taxonomy" id="980252"/>
    <lineage>
        <taxon>Bacteria</taxon>
        <taxon>Pseudomonadati</taxon>
        <taxon>Planctomycetota</taxon>
        <taxon>Planctomycetia</taxon>
        <taxon>Pirellulales</taxon>
        <taxon>Pirellulaceae</taxon>
        <taxon>Bremerella</taxon>
    </lineage>
</organism>
<proteinExistence type="predicted"/>
<gene>
    <name evidence="1" type="ORF">HOV93_08420</name>
</gene>
<name>A0A7V9A688_9BACT</name>
<dbReference type="RefSeq" id="WP_207395182.1">
    <property type="nucleotide sequence ID" value="NZ_JABRWO010000002.1"/>
</dbReference>
<accession>A0A7V9A688</accession>
<keyword evidence="2" id="KW-1185">Reference proteome</keyword>
<protein>
    <submittedName>
        <fullName evidence="1">Uncharacterized protein</fullName>
    </submittedName>
</protein>
<dbReference type="EMBL" id="JABRWO010000002">
    <property type="protein sequence ID" value="MBA2113691.1"/>
    <property type="molecule type" value="Genomic_DNA"/>
</dbReference>
<dbReference type="Proteomes" id="UP000551616">
    <property type="component" value="Unassembled WGS sequence"/>
</dbReference>
<sequence>MIVMETLKAQIVEYSEANEYVATHFATAVCNSCSGDVFELLMNEEEGVAARICVTCDEEHGIGDSDQHIAKVEEIFDVLCTCDGTKFRIMAAVSLSDDSEDVRWFYLGCKCVECGLSGVYGDWKNEFHGYQVLLDNV</sequence>
<evidence type="ECO:0000313" key="2">
    <source>
        <dbReference type="Proteomes" id="UP000551616"/>
    </source>
</evidence>
<evidence type="ECO:0000313" key="1">
    <source>
        <dbReference type="EMBL" id="MBA2113691.1"/>
    </source>
</evidence>
<dbReference type="AlphaFoldDB" id="A0A7V9A688"/>